<dbReference type="Pfam" id="PF13540">
    <property type="entry name" value="RCC1_2"/>
    <property type="match status" value="1"/>
</dbReference>
<keyword evidence="4" id="KW-1185">Reference proteome</keyword>
<accession>A0ABR1J1A4</accession>
<feature type="repeat" description="RCC1" evidence="1">
    <location>
        <begin position="78"/>
        <end position="163"/>
    </location>
</feature>
<dbReference type="SUPFAM" id="SSF50985">
    <property type="entry name" value="RCC1/BLIP-II"/>
    <property type="match status" value="1"/>
</dbReference>
<dbReference type="Pfam" id="PF00415">
    <property type="entry name" value="RCC1"/>
    <property type="match status" value="1"/>
</dbReference>
<dbReference type="PANTHER" id="PTHR46207:SF1">
    <property type="entry name" value="PROTEIN RCC2"/>
    <property type="match status" value="1"/>
</dbReference>
<dbReference type="Gene3D" id="2.130.10.30">
    <property type="entry name" value="Regulator of chromosome condensation 1/beta-lactamase-inhibitor protein II"/>
    <property type="match status" value="1"/>
</dbReference>
<evidence type="ECO:0000313" key="4">
    <source>
        <dbReference type="Proteomes" id="UP001498398"/>
    </source>
</evidence>
<dbReference type="PANTHER" id="PTHR46207">
    <property type="entry name" value="PROTEIN RCC2"/>
    <property type="match status" value="1"/>
</dbReference>
<sequence>MRLRPEDLDARKGTRFVDTACERNHTLLVGSDGQCGHYPYPEVPNFKFIQGLQHDGVPERMVKVSTGIAFSLILTESGKVFSFGSAEKGQLGNGSTRERITTGNKTAFDIVYEPRYIRELNFPSSDRGRDSETREESKDMKDGGKKIKMITSGQQHSVALDENGIVHVWGYNAYCRLGLGNQADLLKPKPVPQFTPPQSCAIAVAAGPTNTAIIDKQGMYWIAGKWKNSGGGSSGSLYSTFRVMQDNIIAAGQNTTLFLAKIPFAPYTGVSVTTESSQADKDIFRPP</sequence>
<dbReference type="EMBL" id="JBANRG010000051">
    <property type="protein sequence ID" value="KAK7444276.1"/>
    <property type="molecule type" value="Genomic_DNA"/>
</dbReference>
<proteinExistence type="predicted"/>
<dbReference type="InterPro" id="IPR028641">
    <property type="entry name" value="RCC2"/>
</dbReference>
<feature type="repeat" description="RCC1" evidence="1">
    <location>
        <begin position="164"/>
        <end position="217"/>
    </location>
</feature>
<reference evidence="3 4" key="1">
    <citation type="submission" date="2024-01" db="EMBL/GenBank/DDBJ databases">
        <title>A draft genome for the cacao thread blight pathogen Marasmiellus scandens.</title>
        <authorList>
            <person name="Baruah I.K."/>
            <person name="Leung J."/>
            <person name="Bukari Y."/>
            <person name="Amoako-Attah I."/>
            <person name="Meinhardt L.W."/>
            <person name="Bailey B.A."/>
            <person name="Cohen S.P."/>
        </authorList>
    </citation>
    <scope>NUCLEOTIDE SEQUENCE [LARGE SCALE GENOMIC DNA]</scope>
    <source>
        <strain evidence="3 4">GH-19</strain>
    </source>
</reference>
<dbReference type="PROSITE" id="PS50012">
    <property type="entry name" value="RCC1_3"/>
    <property type="match status" value="2"/>
</dbReference>
<comment type="caution">
    <text evidence="3">The sequence shown here is derived from an EMBL/GenBank/DDBJ whole genome shotgun (WGS) entry which is preliminary data.</text>
</comment>
<evidence type="ECO:0000256" key="1">
    <source>
        <dbReference type="PROSITE-ProRule" id="PRU00235"/>
    </source>
</evidence>
<feature type="region of interest" description="Disordered" evidence="2">
    <location>
        <begin position="121"/>
        <end position="144"/>
    </location>
</feature>
<evidence type="ECO:0000256" key="2">
    <source>
        <dbReference type="SAM" id="MobiDB-lite"/>
    </source>
</evidence>
<dbReference type="InterPro" id="IPR009091">
    <property type="entry name" value="RCC1/BLIP-II"/>
</dbReference>
<dbReference type="InterPro" id="IPR000408">
    <property type="entry name" value="Reg_chr_condens"/>
</dbReference>
<organism evidence="3 4">
    <name type="scientific">Marasmiellus scandens</name>
    <dbReference type="NCBI Taxonomy" id="2682957"/>
    <lineage>
        <taxon>Eukaryota</taxon>
        <taxon>Fungi</taxon>
        <taxon>Dikarya</taxon>
        <taxon>Basidiomycota</taxon>
        <taxon>Agaricomycotina</taxon>
        <taxon>Agaricomycetes</taxon>
        <taxon>Agaricomycetidae</taxon>
        <taxon>Agaricales</taxon>
        <taxon>Marasmiineae</taxon>
        <taxon>Omphalotaceae</taxon>
        <taxon>Marasmiellus</taxon>
    </lineage>
</organism>
<dbReference type="Proteomes" id="UP001498398">
    <property type="component" value="Unassembled WGS sequence"/>
</dbReference>
<name>A0ABR1J1A4_9AGAR</name>
<feature type="compositionally biased region" description="Basic and acidic residues" evidence="2">
    <location>
        <begin position="126"/>
        <end position="144"/>
    </location>
</feature>
<dbReference type="PROSITE" id="PS00626">
    <property type="entry name" value="RCC1_2"/>
    <property type="match status" value="1"/>
</dbReference>
<evidence type="ECO:0000313" key="3">
    <source>
        <dbReference type="EMBL" id="KAK7444276.1"/>
    </source>
</evidence>
<gene>
    <name evidence="3" type="ORF">VKT23_015286</name>
</gene>
<protein>
    <submittedName>
        <fullName evidence="3">Uncharacterized protein</fullName>
    </submittedName>
</protein>